<reference evidence="3 4" key="1">
    <citation type="submission" date="2016-10" db="EMBL/GenBank/DDBJ databases">
        <authorList>
            <person name="de Groot N.N."/>
        </authorList>
    </citation>
    <scope>NUCLEOTIDE SEQUENCE [LARGE SCALE GENOMIC DNA]</scope>
    <source>
        <strain evidence="3 4">CGMCC 4.5739</strain>
    </source>
</reference>
<dbReference type="RefSeq" id="WP_175541625.1">
    <property type="nucleotide sequence ID" value="NZ_FOLM01000034.1"/>
</dbReference>
<feature type="region of interest" description="Disordered" evidence="1">
    <location>
        <begin position="256"/>
        <end position="282"/>
    </location>
</feature>
<accession>A0A1I1VD20</accession>
<dbReference type="AlphaFoldDB" id="A0A1I1VD20"/>
<proteinExistence type="predicted"/>
<gene>
    <name evidence="3" type="ORF">SAMN05421773_1346</name>
</gene>
<feature type="domain" description="DUF317" evidence="2">
    <location>
        <begin position="173"/>
        <end position="232"/>
    </location>
</feature>
<evidence type="ECO:0000259" key="2">
    <source>
        <dbReference type="Pfam" id="PF03771"/>
    </source>
</evidence>
<protein>
    <recommendedName>
        <fullName evidence="2">DUF317 domain-containing protein</fullName>
    </recommendedName>
</protein>
<keyword evidence="4" id="KW-1185">Reference proteome</keyword>
<organism evidence="3 4">
    <name type="scientific">Streptomyces aidingensis</name>
    <dbReference type="NCBI Taxonomy" id="910347"/>
    <lineage>
        <taxon>Bacteria</taxon>
        <taxon>Bacillati</taxon>
        <taxon>Actinomycetota</taxon>
        <taxon>Actinomycetes</taxon>
        <taxon>Kitasatosporales</taxon>
        <taxon>Streptomycetaceae</taxon>
        <taxon>Streptomyces</taxon>
    </lineage>
</organism>
<evidence type="ECO:0000313" key="4">
    <source>
        <dbReference type="Proteomes" id="UP000199207"/>
    </source>
</evidence>
<evidence type="ECO:0000313" key="3">
    <source>
        <dbReference type="EMBL" id="SFD80962.1"/>
    </source>
</evidence>
<name>A0A1I1VD20_9ACTN</name>
<evidence type="ECO:0000256" key="1">
    <source>
        <dbReference type="SAM" id="MobiDB-lite"/>
    </source>
</evidence>
<feature type="domain" description="DUF317" evidence="2">
    <location>
        <begin position="62"/>
        <end position="117"/>
    </location>
</feature>
<feature type="compositionally biased region" description="Basic and acidic residues" evidence="1">
    <location>
        <begin position="264"/>
        <end position="274"/>
    </location>
</feature>
<dbReference type="InterPro" id="IPR005523">
    <property type="entry name" value="DUF317_SPDY"/>
</dbReference>
<dbReference type="Pfam" id="PF03771">
    <property type="entry name" value="SPDY"/>
    <property type="match status" value="2"/>
</dbReference>
<sequence length="282" mass="30244">MESDSRGAAAVRAIDGGKALRVSPVYLAGEDRSGAARVAYPLRDDFGWSMGSTGVANVVLDSPCRRARIGYIPTHPLYTSLWVVGVAVAPLHPFVWTAEFSHGTPSEIVAAFAEALTYDLSGGGRDALLDDRDLDLVISPLAQAGWRETHPYVGDDGNDAGTATEALRSRYVSPEGLARTQCFAVEADDATGLDVHRHEGWEVAAGVPEANWRATFPAAVPDHLVAAVTRRLGAVRPVFRDERDLLPELREHLTVASNVSGEAPEARRGGAEKRGKPRRSQS</sequence>
<dbReference type="EMBL" id="FOLM01000034">
    <property type="protein sequence ID" value="SFD80962.1"/>
    <property type="molecule type" value="Genomic_DNA"/>
</dbReference>
<dbReference type="Proteomes" id="UP000199207">
    <property type="component" value="Unassembled WGS sequence"/>
</dbReference>